<name>A0AAW0DN83_9AGAR</name>
<keyword evidence="4" id="KW-1185">Reference proteome</keyword>
<proteinExistence type="predicted"/>
<keyword evidence="2" id="KW-0812">Transmembrane</keyword>
<dbReference type="Proteomes" id="UP001362999">
    <property type="component" value="Unassembled WGS sequence"/>
</dbReference>
<dbReference type="AlphaFoldDB" id="A0AAW0DN83"/>
<feature type="compositionally biased region" description="Basic and acidic residues" evidence="1">
    <location>
        <begin position="417"/>
        <end position="431"/>
    </location>
</feature>
<reference evidence="3 4" key="1">
    <citation type="journal article" date="2024" name="J Genomics">
        <title>Draft genome sequencing and assembly of Favolaschia claudopus CIRM-BRFM 2984 isolated from oak limbs.</title>
        <authorList>
            <person name="Navarro D."/>
            <person name="Drula E."/>
            <person name="Chaduli D."/>
            <person name="Cazenave R."/>
            <person name="Ahrendt S."/>
            <person name="Wang J."/>
            <person name="Lipzen A."/>
            <person name="Daum C."/>
            <person name="Barry K."/>
            <person name="Grigoriev I.V."/>
            <person name="Favel A."/>
            <person name="Rosso M.N."/>
            <person name="Martin F."/>
        </authorList>
    </citation>
    <scope>NUCLEOTIDE SEQUENCE [LARGE SCALE GENOMIC DNA]</scope>
    <source>
        <strain evidence="3 4">CIRM-BRFM 2984</strain>
    </source>
</reference>
<feature type="transmembrane region" description="Helical" evidence="2">
    <location>
        <begin position="157"/>
        <end position="176"/>
    </location>
</feature>
<evidence type="ECO:0000256" key="2">
    <source>
        <dbReference type="SAM" id="Phobius"/>
    </source>
</evidence>
<evidence type="ECO:0000313" key="4">
    <source>
        <dbReference type="Proteomes" id="UP001362999"/>
    </source>
</evidence>
<evidence type="ECO:0000256" key="1">
    <source>
        <dbReference type="SAM" id="MobiDB-lite"/>
    </source>
</evidence>
<evidence type="ECO:0000313" key="3">
    <source>
        <dbReference type="EMBL" id="KAK7052380.1"/>
    </source>
</evidence>
<feature type="compositionally biased region" description="Polar residues" evidence="1">
    <location>
        <begin position="328"/>
        <end position="338"/>
    </location>
</feature>
<feature type="compositionally biased region" description="Polar residues" evidence="1">
    <location>
        <begin position="483"/>
        <end position="500"/>
    </location>
</feature>
<protein>
    <recommendedName>
        <fullName evidence="5">DUF4203 domain-containing protein</fullName>
    </recommendedName>
</protein>
<feature type="transmembrane region" description="Helical" evidence="2">
    <location>
        <begin position="188"/>
        <end position="208"/>
    </location>
</feature>
<feature type="transmembrane region" description="Helical" evidence="2">
    <location>
        <begin position="105"/>
        <end position="125"/>
    </location>
</feature>
<feature type="transmembrane region" description="Helical" evidence="2">
    <location>
        <begin position="20"/>
        <end position="43"/>
    </location>
</feature>
<feature type="transmembrane region" description="Helical" evidence="2">
    <location>
        <begin position="67"/>
        <end position="85"/>
    </location>
</feature>
<accession>A0AAW0DN83</accession>
<feature type="region of interest" description="Disordered" evidence="1">
    <location>
        <begin position="305"/>
        <end position="509"/>
    </location>
</feature>
<evidence type="ECO:0008006" key="5">
    <source>
        <dbReference type="Google" id="ProtNLM"/>
    </source>
</evidence>
<feature type="region of interest" description="Disordered" evidence="1">
    <location>
        <begin position="527"/>
        <end position="548"/>
    </location>
</feature>
<keyword evidence="2" id="KW-0472">Membrane</keyword>
<sequence>MASNDTLTTLTTLLPSTSYLLAYSLPLLLLSILLTFAGAFLTLDRSRSFPAERYGVLPGAFEHKKRILFLLEGGVGGLAAGYAFGVHLSTFLSLMIPAKSSSAPLNSKTFVVVWLLSSLITTFLAGRWRYCALAFVGISGGTLFGLAVSVFVHPPVLARVIVTAIFGATSTLLVLLPIPTVQHWAVRFSSASTGAFGLVLSIALLAHIPEWANAWERLWLPVSSVDIWGTGREKGLSAGFCLFLAAGIACDWFLRRKFGECPDEKWDSYLAHYASSLPNAADRAGIFTPATSAWDRLFGSRPASKGPKDMLFPDEHGDNDDDVKLRPTSDSYEFQQSPGFLKKGRSVRNERFQARMGGKKRGAAVKFRPIGEDGGLTSSEDEEDDPLSPLSPTKAPRPWLRQKMSMASTNETLVDDASAKDPLDFEREMGRIKKKTKWGKDEAPEYSDFEEDVTAAKPSHPNRKDEDKEWSPGFMKRHRDRAVSSTASQRTAVNPSSNKSPPLGAVPATPSLIKALDRIAVAQKDAFPRDGMPGSMPGSPREEYKAGGWGDFWKDVQVKAGGR</sequence>
<comment type="caution">
    <text evidence="3">The sequence shown here is derived from an EMBL/GenBank/DDBJ whole genome shotgun (WGS) entry which is preliminary data.</text>
</comment>
<feature type="transmembrane region" description="Helical" evidence="2">
    <location>
        <begin position="132"/>
        <end position="151"/>
    </location>
</feature>
<organism evidence="3 4">
    <name type="scientific">Favolaschia claudopus</name>
    <dbReference type="NCBI Taxonomy" id="2862362"/>
    <lineage>
        <taxon>Eukaryota</taxon>
        <taxon>Fungi</taxon>
        <taxon>Dikarya</taxon>
        <taxon>Basidiomycota</taxon>
        <taxon>Agaricomycotina</taxon>
        <taxon>Agaricomycetes</taxon>
        <taxon>Agaricomycetidae</taxon>
        <taxon>Agaricales</taxon>
        <taxon>Marasmiineae</taxon>
        <taxon>Mycenaceae</taxon>
        <taxon>Favolaschia</taxon>
    </lineage>
</organism>
<keyword evidence="2" id="KW-1133">Transmembrane helix</keyword>
<feature type="compositionally biased region" description="Basic and acidic residues" evidence="1">
    <location>
        <begin position="306"/>
        <end position="327"/>
    </location>
</feature>
<dbReference type="EMBL" id="JAWWNJ010000007">
    <property type="protein sequence ID" value="KAK7052380.1"/>
    <property type="molecule type" value="Genomic_DNA"/>
</dbReference>
<gene>
    <name evidence="3" type="ORF">R3P38DRAFT_2860009</name>
</gene>
<feature type="compositionally biased region" description="Acidic residues" evidence="1">
    <location>
        <begin position="444"/>
        <end position="453"/>
    </location>
</feature>